<accession>A0A2X4V3H0</accession>
<keyword evidence="4 5" id="KW-0472">Membrane</keyword>
<dbReference type="Proteomes" id="UP000249005">
    <property type="component" value="Chromosome 1"/>
</dbReference>
<evidence type="ECO:0000313" key="6">
    <source>
        <dbReference type="EMBL" id="SQI41342.1"/>
    </source>
</evidence>
<keyword evidence="1" id="KW-1003">Cell membrane</keyword>
<dbReference type="KEGG" id="lri:NCTC12151_02020"/>
<sequence>MAFNLAAFTLKITLSCVVVDRLTNVNNGFFNQGLALPDLIFGSSLYFPPVFKALFFGLILWLLVHRLLRDWLYSGEVWHPTLMALSLFILCVCGSLWVLTHWYI</sequence>
<dbReference type="Pfam" id="PF07869">
    <property type="entry name" value="DUF1656"/>
    <property type="match status" value="1"/>
</dbReference>
<gene>
    <name evidence="6" type="ORF">NCTC12151_02020</name>
</gene>
<dbReference type="InterPro" id="IPR012451">
    <property type="entry name" value="DUF1656"/>
</dbReference>
<protein>
    <submittedName>
        <fullName evidence="6">Protein of uncharacterized function (DUF1656)</fullName>
    </submittedName>
</protein>
<evidence type="ECO:0000256" key="2">
    <source>
        <dbReference type="ARBA" id="ARBA00022692"/>
    </source>
</evidence>
<evidence type="ECO:0000256" key="4">
    <source>
        <dbReference type="ARBA" id="ARBA00023136"/>
    </source>
</evidence>
<organism evidence="6 7">
    <name type="scientific">Leminorella richardii</name>
    <dbReference type="NCBI Taxonomy" id="158841"/>
    <lineage>
        <taxon>Bacteria</taxon>
        <taxon>Pseudomonadati</taxon>
        <taxon>Pseudomonadota</taxon>
        <taxon>Gammaproteobacteria</taxon>
        <taxon>Enterobacterales</taxon>
        <taxon>Budviciaceae</taxon>
        <taxon>Leminorella</taxon>
    </lineage>
</organism>
<keyword evidence="7" id="KW-1185">Reference proteome</keyword>
<proteinExistence type="predicted"/>
<evidence type="ECO:0000313" key="7">
    <source>
        <dbReference type="Proteomes" id="UP000249005"/>
    </source>
</evidence>
<feature type="transmembrane region" description="Helical" evidence="5">
    <location>
        <begin position="77"/>
        <end position="99"/>
    </location>
</feature>
<evidence type="ECO:0000256" key="5">
    <source>
        <dbReference type="SAM" id="Phobius"/>
    </source>
</evidence>
<keyword evidence="3 5" id="KW-1133">Transmembrane helix</keyword>
<name>A0A2X4V3H0_9GAMM</name>
<feature type="transmembrane region" description="Helical" evidence="5">
    <location>
        <begin position="45"/>
        <end position="65"/>
    </location>
</feature>
<evidence type="ECO:0000256" key="1">
    <source>
        <dbReference type="ARBA" id="ARBA00022475"/>
    </source>
</evidence>
<dbReference type="AlphaFoldDB" id="A0A2X4V3H0"/>
<keyword evidence="2 5" id="KW-0812">Transmembrane</keyword>
<dbReference type="EMBL" id="LS483470">
    <property type="protein sequence ID" value="SQI41342.1"/>
    <property type="molecule type" value="Genomic_DNA"/>
</dbReference>
<reference evidence="6 7" key="1">
    <citation type="submission" date="2018-06" db="EMBL/GenBank/DDBJ databases">
        <authorList>
            <consortium name="Pathogen Informatics"/>
            <person name="Doyle S."/>
        </authorList>
    </citation>
    <scope>NUCLEOTIDE SEQUENCE [LARGE SCALE GENOMIC DNA]</scope>
    <source>
        <strain evidence="6 7">NCTC12151</strain>
    </source>
</reference>
<dbReference type="OrthoDB" id="5902102at2"/>
<evidence type="ECO:0000256" key="3">
    <source>
        <dbReference type="ARBA" id="ARBA00022989"/>
    </source>
</evidence>